<keyword evidence="7 12" id="KW-0520">NAD</keyword>
<dbReference type="PRINTS" id="PR00411">
    <property type="entry name" value="PNDRDTASEI"/>
</dbReference>
<evidence type="ECO:0000256" key="12">
    <source>
        <dbReference type="PIRSR" id="PIRSR000350-3"/>
    </source>
</evidence>
<feature type="binding site" evidence="12">
    <location>
        <position position="205"/>
    </location>
    <ligand>
        <name>NAD(+)</name>
        <dbReference type="ChEBI" id="CHEBI:57540"/>
    </ligand>
</feature>
<dbReference type="GO" id="GO:0050660">
    <property type="term" value="F:flavin adenine dinucleotide binding"/>
    <property type="evidence" value="ECO:0007669"/>
    <property type="project" value="InterPro"/>
</dbReference>
<feature type="binding site" evidence="12">
    <location>
        <position position="273"/>
    </location>
    <ligand>
        <name>NAD(+)</name>
        <dbReference type="ChEBI" id="CHEBI:57540"/>
    </ligand>
</feature>
<evidence type="ECO:0000256" key="1">
    <source>
        <dbReference type="ARBA" id="ARBA00007532"/>
    </source>
</evidence>
<dbReference type="InterPro" id="IPR006258">
    <property type="entry name" value="Lipoamide_DH"/>
</dbReference>
<dbReference type="GO" id="GO:0004148">
    <property type="term" value="F:dihydrolipoyl dehydrogenase (NADH) activity"/>
    <property type="evidence" value="ECO:0007669"/>
    <property type="project" value="UniProtKB-EC"/>
</dbReference>
<dbReference type="InterPro" id="IPR016156">
    <property type="entry name" value="FAD/NAD-linked_Rdtase_dimer_sf"/>
</dbReference>
<feature type="binding site" evidence="12">
    <location>
        <position position="314"/>
    </location>
    <ligand>
        <name>FAD</name>
        <dbReference type="ChEBI" id="CHEBI:57692"/>
    </ligand>
</feature>
<dbReference type="PRINTS" id="PR00368">
    <property type="entry name" value="FADPNR"/>
</dbReference>
<evidence type="ECO:0000259" key="16">
    <source>
        <dbReference type="Pfam" id="PF07992"/>
    </source>
</evidence>
<evidence type="ECO:0000256" key="13">
    <source>
        <dbReference type="PIRSR" id="PIRSR000350-4"/>
    </source>
</evidence>
<evidence type="ECO:0000256" key="8">
    <source>
        <dbReference type="ARBA" id="ARBA00023157"/>
    </source>
</evidence>
<name>A0A3R8R2H7_9FLAO</name>
<dbReference type="SUPFAM" id="SSF51905">
    <property type="entry name" value="FAD/NAD(P)-binding domain"/>
    <property type="match status" value="1"/>
</dbReference>
<dbReference type="AlphaFoldDB" id="A0A3R8R2H7"/>
<keyword evidence="9 14" id="KW-0676">Redox-active center</keyword>
<dbReference type="PANTHER" id="PTHR22912:SF151">
    <property type="entry name" value="DIHYDROLIPOYL DEHYDROGENASE, MITOCHONDRIAL"/>
    <property type="match status" value="1"/>
</dbReference>
<feature type="binding site" evidence="12">
    <location>
        <begin position="182"/>
        <end position="189"/>
    </location>
    <ligand>
        <name>NAD(+)</name>
        <dbReference type="ChEBI" id="CHEBI:57540"/>
    </ligand>
</feature>
<keyword evidence="5 12" id="KW-0274">FAD</keyword>
<reference evidence="18" key="1">
    <citation type="submission" date="2018-08" db="EMBL/GenBank/DDBJ databases">
        <authorList>
            <person name="Khan S.A."/>
            <person name="J S.E."/>
        </authorList>
    </citation>
    <scope>NUCLEOTIDE SEQUENCE [LARGE SCALE GENOMIC DNA]</scope>
    <source>
        <strain evidence="18">PoM-212</strain>
    </source>
</reference>
<feature type="domain" description="Pyridine nucleotide-disulphide oxidoreductase dimerisation" evidence="15">
    <location>
        <begin position="348"/>
        <end position="457"/>
    </location>
</feature>
<dbReference type="EC" id="1.8.1.4" evidence="2 14"/>
<dbReference type="InterPro" id="IPR036188">
    <property type="entry name" value="FAD/NAD-bd_sf"/>
</dbReference>
<dbReference type="EMBL" id="QUSX01000002">
    <property type="protein sequence ID" value="RRQ48720.1"/>
    <property type="molecule type" value="Genomic_DNA"/>
</dbReference>
<dbReference type="FunFam" id="3.50.50.60:FF:000001">
    <property type="entry name" value="Dihydrolipoyl dehydrogenase, mitochondrial"/>
    <property type="match status" value="1"/>
</dbReference>
<dbReference type="SUPFAM" id="SSF55424">
    <property type="entry name" value="FAD/NAD-linked reductases, dimerisation (C-terminal) domain"/>
    <property type="match status" value="1"/>
</dbReference>
<comment type="similarity">
    <text evidence="1 14">Belongs to the class-I pyridine nucleotide-disulfide oxidoreductase family.</text>
</comment>
<evidence type="ECO:0000256" key="6">
    <source>
        <dbReference type="ARBA" id="ARBA00023002"/>
    </source>
</evidence>
<proteinExistence type="inferred from homology"/>
<dbReference type="Pfam" id="PF07992">
    <property type="entry name" value="Pyr_redox_2"/>
    <property type="match status" value="1"/>
</dbReference>
<protein>
    <recommendedName>
        <fullName evidence="3 14">Dihydrolipoyl dehydrogenase</fullName>
        <ecNumber evidence="2 14">1.8.1.4</ecNumber>
    </recommendedName>
</protein>
<evidence type="ECO:0000313" key="18">
    <source>
        <dbReference type="Proteomes" id="UP000286990"/>
    </source>
</evidence>
<dbReference type="Gene3D" id="3.30.390.30">
    <property type="match status" value="1"/>
</dbReference>
<evidence type="ECO:0000256" key="5">
    <source>
        <dbReference type="ARBA" id="ARBA00022827"/>
    </source>
</evidence>
<feature type="binding site" evidence="12">
    <location>
        <position position="116"/>
    </location>
    <ligand>
        <name>FAD</name>
        <dbReference type="ChEBI" id="CHEBI:57692"/>
    </ligand>
</feature>
<feature type="binding site" evidence="12">
    <location>
        <begin position="320"/>
        <end position="323"/>
    </location>
    <ligand>
        <name>FAD</name>
        <dbReference type="ChEBI" id="CHEBI:57692"/>
    </ligand>
</feature>
<feature type="disulfide bond" description="Redox-active" evidence="13">
    <location>
        <begin position="42"/>
        <end position="47"/>
    </location>
</feature>
<gene>
    <name evidence="17" type="primary">lpdA</name>
    <name evidence="17" type="ORF">DZC72_13660</name>
</gene>
<evidence type="ECO:0000256" key="7">
    <source>
        <dbReference type="ARBA" id="ARBA00023027"/>
    </source>
</evidence>
<reference evidence="18" key="2">
    <citation type="submission" date="2018-12" db="EMBL/GenBank/DDBJ databases">
        <title>Maribacter lutimaris sp. nov., isolated from marine sediment.</title>
        <authorList>
            <person name="Kim K.K."/>
        </authorList>
    </citation>
    <scope>NUCLEOTIDE SEQUENCE [LARGE SCALE GENOMIC DNA]</scope>
    <source>
        <strain evidence="18">PoM-212</strain>
    </source>
</reference>
<keyword evidence="6 14" id="KW-0560">Oxidoreductase</keyword>
<comment type="caution">
    <text evidence="17">The sequence shown here is derived from an EMBL/GenBank/DDBJ whole genome shotgun (WGS) entry which is preliminary data.</text>
</comment>
<dbReference type="PANTHER" id="PTHR22912">
    <property type="entry name" value="DISULFIDE OXIDOREDUCTASE"/>
    <property type="match status" value="1"/>
</dbReference>
<dbReference type="InterPro" id="IPR023753">
    <property type="entry name" value="FAD/NAD-binding_dom"/>
</dbReference>
<comment type="cofactor">
    <cofactor evidence="12 14">
        <name>FAD</name>
        <dbReference type="ChEBI" id="CHEBI:57692"/>
    </cofactor>
    <text evidence="12 14">Binds 1 FAD per subunit.</text>
</comment>
<accession>A0A3R8R2H7</accession>
<comment type="miscellaneous">
    <text evidence="14">The active site is a redox-active disulfide bond.</text>
</comment>
<dbReference type="RefSeq" id="WP_125223441.1">
    <property type="nucleotide sequence ID" value="NZ_QUSX01000002.1"/>
</dbReference>
<dbReference type="Pfam" id="PF02852">
    <property type="entry name" value="Pyr_redox_dim"/>
    <property type="match status" value="1"/>
</dbReference>
<organism evidence="17 18">
    <name type="scientific">Maribacter algicola</name>
    <dbReference type="NCBI Taxonomy" id="2498892"/>
    <lineage>
        <taxon>Bacteria</taxon>
        <taxon>Pseudomonadati</taxon>
        <taxon>Bacteroidota</taxon>
        <taxon>Flavobacteriia</taxon>
        <taxon>Flavobacteriales</taxon>
        <taxon>Flavobacteriaceae</taxon>
        <taxon>Maribacter</taxon>
    </lineage>
</organism>
<evidence type="ECO:0000256" key="9">
    <source>
        <dbReference type="ARBA" id="ARBA00023284"/>
    </source>
</evidence>
<evidence type="ECO:0000313" key="17">
    <source>
        <dbReference type="EMBL" id="RRQ48720.1"/>
    </source>
</evidence>
<keyword evidence="4 14" id="KW-0285">Flavoprotein</keyword>
<keyword evidence="12" id="KW-0547">Nucleotide-binding</keyword>
<dbReference type="PIRSF" id="PIRSF000350">
    <property type="entry name" value="Mercury_reductase_MerA"/>
    <property type="match status" value="1"/>
</dbReference>
<evidence type="ECO:0000256" key="14">
    <source>
        <dbReference type="RuleBase" id="RU003692"/>
    </source>
</evidence>
<evidence type="ECO:0000256" key="3">
    <source>
        <dbReference type="ARBA" id="ARBA00016961"/>
    </source>
</evidence>
<evidence type="ECO:0000256" key="10">
    <source>
        <dbReference type="ARBA" id="ARBA00049187"/>
    </source>
</evidence>
<feature type="binding site" evidence="12">
    <location>
        <position position="51"/>
    </location>
    <ligand>
        <name>FAD</name>
        <dbReference type="ChEBI" id="CHEBI:57692"/>
    </ligand>
</feature>
<dbReference type="Proteomes" id="UP000286990">
    <property type="component" value="Unassembled WGS sequence"/>
</dbReference>
<dbReference type="OrthoDB" id="9800167at2"/>
<evidence type="ECO:0000256" key="4">
    <source>
        <dbReference type="ARBA" id="ARBA00022630"/>
    </source>
</evidence>
<feature type="binding site" evidence="12">
    <location>
        <begin position="145"/>
        <end position="147"/>
    </location>
    <ligand>
        <name>FAD</name>
        <dbReference type="ChEBI" id="CHEBI:57692"/>
    </ligand>
</feature>
<dbReference type="GO" id="GO:0006103">
    <property type="term" value="P:2-oxoglutarate metabolic process"/>
    <property type="evidence" value="ECO:0007669"/>
    <property type="project" value="TreeGrafter"/>
</dbReference>
<dbReference type="InterPro" id="IPR050151">
    <property type="entry name" value="Class-I_Pyr_Nuc-Dis_Oxidored"/>
</dbReference>
<dbReference type="PROSITE" id="PS00076">
    <property type="entry name" value="PYRIDINE_REDOX_1"/>
    <property type="match status" value="1"/>
</dbReference>
<evidence type="ECO:0000256" key="2">
    <source>
        <dbReference type="ARBA" id="ARBA00012608"/>
    </source>
</evidence>
<dbReference type="NCBIfam" id="TIGR01350">
    <property type="entry name" value="lipoamide_DH"/>
    <property type="match status" value="1"/>
</dbReference>
<dbReference type="GO" id="GO:0005737">
    <property type="term" value="C:cytoplasm"/>
    <property type="evidence" value="ECO:0007669"/>
    <property type="project" value="UniProtKB-ARBA"/>
</dbReference>
<comment type="catalytic activity">
    <reaction evidence="10 14">
        <text>N(6)-[(R)-dihydrolipoyl]-L-lysyl-[protein] + NAD(+) = N(6)-[(R)-lipoyl]-L-lysyl-[protein] + NADH + H(+)</text>
        <dbReference type="Rhea" id="RHEA:15045"/>
        <dbReference type="Rhea" id="RHEA-COMP:10474"/>
        <dbReference type="Rhea" id="RHEA-COMP:10475"/>
        <dbReference type="ChEBI" id="CHEBI:15378"/>
        <dbReference type="ChEBI" id="CHEBI:57540"/>
        <dbReference type="ChEBI" id="CHEBI:57945"/>
        <dbReference type="ChEBI" id="CHEBI:83099"/>
        <dbReference type="ChEBI" id="CHEBI:83100"/>
        <dbReference type="EC" id="1.8.1.4"/>
    </reaction>
</comment>
<dbReference type="InterPro" id="IPR001100">
    <property type="entry name" value="Pyr_nuc-diS_OxRdtase"/>
</dbReference>
<sequence>MNQYDVAIIGSGPGGYVAAIRCAQLGMKTAIIEKYPTLGGTCLNVGCIPSKALLDSSHHYADAINHFEEHGIEIPGEVKVNLEQMIARKQGVVDQTTKGIQFLMDKNKIDVYEGIGSFKDATHVNIKKNDGKTETIEAKNIIIATGSKPASLPFIKIDKERIITSTEALKLKEIPKHMIVIGGGVIGLELGQVYSRLGSDVTVVEYMDRIIPGMDGALSKELMKVLKKQKIKFALSHKVKSVERKGDTITVKADDKKGEEVVFEGDYCLVSVGRKPYTDGLNLEAAGVKMDDRGRVEVDGHLKTNVDNIYAIGDVVKGAMLAHKAEEEGTLVAEQLAGQKPHIDYNLIPGVVYTWPEVAAVGKTEEELKDAGVEYKVGQFPMRALGRARASMDIDGFVKILADKKTDEVLGVHMIGARCADLITEAVTAMEFRASAEDISRMSHAHPTYAEAVKEAALAATDDRALHI</sequence>
<feature type="domain" description="FAD/NAD(P)-binding" evidence="16">
    <location>
        <begin position="4"/>
        <end position="329"/>
    </location>
</feature>
<dbReference type="InterPro" id="IPR004099">
    <property type="entry name" value="Pyr_nucl-diS_OxRdtase_dimer"/>
</dbReference>
<feature type="active site" description="Proton acceptor" evidence="11">
    <location>
        <position position="446"/>
    </location>
</feature>
<keyword evidence="8" id="KW-1015">Disulfide bond</keyword>
<dbReference type="Gene3D" id="3.50.50.60">
    <property type="entry name" value="FAD/NAD(P)-binding domain"/>
    <property type="match status" value="2"/>
</dbReference>
<evidence type="ECO:0000259" key="15">
    <source>
        <dbReference type="Pfam" id="PF02852"/>
    </source>
</evidence>
<dbReference type="InterPro" id="IPR012999">
    <property type="entry name" value="Pyr_OxRdtase_I_AS"/>
</dbReference>
<dbReference type="FunFam" id="3.30.390.30:FF:000001">
    <property type="entry name" value="Dihydrolipoyl dehydrogenase"/>
    <property type="match status" value="1"/>
</dbReference>
<evidence type="ECO:0000256" key="11">
    <source>
        <dbReference type="PIRSR" id="PIRSR000350-2"/>
    </source>
</evidence>
<keyword evidence="18" id="KW-1185">Reference proteome</keyword>